<sequence>MLTLRLAPAAPPALRGLLENLSHEERRVDDCIPLTANENRMSDLACAVQASLLSHRYLLGQADERGEQGRDFVKGGLMLDGLPAVTALEQRAVAAARAMYGVEAVELRPLSGLHATLATLLSLSRPGAVVLSIDPAHNGHFATRGLVTALGRRSAYLAWDKAHDIIDAETAARQVEALPDGSLVLIDHSAPRFPQPVAALRAAVRSDVRISYDASHTLGLIAGGQFQDPIGEGADVLQGNTHKTFPGPQKGMILTAREAVGRRIGETMCDYVISSQHTHHALALYVTLLEMEVHARAYARQVVTNALALADALSATGFAVRRRADGAATASHMLLIGGFEGGRAYEFCARLRACGLSVNARTDRTGELIRIGIQELTRRNVRVRDIKPLADLIRRAGRTDESPDRIRADVREYLGQFAAVGYSFCEPDLTSATRAAPRPSGDHPIEFVSDC</sequence>
<evidence type="ECO:0000313" key="5">
    <source>
        <dbReference type="Proteomes" id="UP000238655"/>
    </source>
</evidence>
<dbReference type="Pfam" id="PF00464">
    <property type="entry name" value="SHMT"/>
    <property type="match status" value="1"/>
</dbReference>
<dbReference type="InterPro" id="IPR015421">
    <property type="entry name" value="PyrdxlP-dep_Trfase_major"/>
</dbReference>
<feature type="domain" description="Serine hydroxymethyltransferase-like" evidence="3">
    <location>
        <begin position="19"/>
        <end position="393"/>
    </location>
</feature>
<dbReference type="AlphaFoldDB" id="A0A2S5DRR0"/>
<dbReference type="RefSeq" id="WP_089460878.1">
    <property type="nucleotide sequence ID" value="NZ_CM009575.1"/>
</dbReference>
<accession>A0A2S5DRR0</accession>
<organism evidence="4 5">
    <name type="scientific">Burkholderia contaminans</name>
    <dbReference type="NCBI Taxonomy" id="488447"/>
    <lineage>
        <taxon>Bacteria</taxon>
        <taxon>Pseudomonadati</taxon>
        <taxon>Pseudomonadota</taxon>
        <taxon>Betaproteobacteria</taxon>
        <taxon>Burkholderiales</taxon>
        <taxon>Burkholderiaceae</taxon>
        <taxon>Burkholderia</taxon>
        <taxon>Burkholderia cepacia complex</taxon>
    </lineage>
</organism>
<gene>
    <name evidence="4" type="ORF">C3743_15800</name>
</gene>
<dbReference type="Proteomes" id="UP000238655">
    <property type="component" value="Chromosome 1"/>
</dbReference>
<dbReference type="Gene3D" id="3.40.640.10">
    <property type="entry name" value="Type I PLP-dependent aspartate aminotransferase-like (Major domain)"/>
    <property type="match status" value="1"/>
</dbReference>
<evidence type="ECO:0000259" key="3">
    <source>
        <dbReference type="Pfam" id="PF00464"/>
    </source>
</evidence>
<dbReference type="GO" id="GO:0019264">
    <property type="term" value="P:glycine biosynthetic process from serine"/>
    <property type="evidence" value="ECO:0007669"/>
    <property type="project" value="TreeGrafter"/>
</dbReference>
<comment type="cofactor">
    <cofactor evidence="1">
        <name>pyridoxal 5'-phosphate</name>
        <dbReference type="ChEBI" id="CHEBI:597326"/>
    </cofactor>
</comment>
<dbReference type="InterPro" id="IPR015424">
    <property type="entry name" value="PyrdxlP-dep_Trfase"/>
</dbReference>
<dbReference type="EMBL" id="PQVP01000002">
    <property type="protein sequence ID" value="POZ81776.1"/>
    <property type="molecule type" value="Genomic_DNA"/>
</dbReference>
<dbReference type="GO" id="GO:0046653">
    <property type="term" value="P:tetrahydrofolate metabolic process"/>
    <property type="evidence" value="ECO:0007669"/>
    <property type="project" value="TreeGrafter"/>
</dbReference>
<dbReference type="PANTHER" id="PTHR11680:SF35">
    <property type="entry name" value="SERINE HYDROXYMETHYLTRANSFERASE 1"/>
    <property type="match status" value="1"/>
</dbReference>
<proteinExistence type="predicted"/>
<evidence type="ECO:0000256" key="1">
    <source>
        <dbReference type="ARBA" id="ARBA00001933"/>
    </source>
</evidence>
<dbReference type="GO" id="GO:0004372">
    <property type="term" value="F:glycine hydroxymethyltransferase activity"/>
    <property type="evidence" value="ECO:0007669"/>
    <property type="project" value="TreeGrafter"/>
</dbReference>
<name>A0A2S5DRR0_9BURK</name>
<reference evidence="4 5" key="1">
    <citation type="submission" date="2018-01" db="EMBL/GenBank/DDBJ databases">
        <title>Successful Treatment of Persistent Burkholderia cepacia Bacteremia with Ceftazidime-Avibactam.</title>
        <authorList>
            <person name="Tamma P."/>
            <person name="Fan Y."/>
            <person name="Bergman Y."/>
            <person name="Sick-Samuels A."/>
            <person name="Hsu A."/>
            <person name="Timp W."/>
            <person name="Simner P."/>
        </authorList>
    </citation>
    <scope>NUCLEOTIDE SEQUENCE [LARGE SCALE GENOMIC DNA]</scope>
    <source>
        <strain evidence="4 5">170816</strain>
    </source>
</reference>
<comment type="caution">
    <text evidence="4">The sequence shown here is derived from an EMBL/GenBank/DDBJ whole genome shotgun (WGS) entry which is preliminary data.</text>
</comment>
<keyword evidence="2" id="KW-0663">Pyridoxal phosphate</keyword>
<dbReference type="InterPro" id="IPR015422">
    <property type="entry name" value="PyrdxlP-dep_Trfase_small"/>
</dbReference>
<dbReference type="PANTHER" id="PTHR11680">
    <property type="entry name" value="SERINE HYDROXYMETHYLTRANSFERASE"/>
    <property type="match status" value="1"/>
</dbReference>
<dbReference type="InterPro" id="IPR049943">
    <property type="entry name" value="Ser_HO-MeTrfase-like"/>
</dbReference>
<dbReference type="GO" id="GO:0005737">
    <property type="term" value="C:cytoplasm"/>
    <property type="evidence" value="ECO:0007669"/>
    <property type="project" value="TreeGrafter"/>
</dbReference>
<dbReference type="InterPro" id="IPR039429">
    <property type="entry name" value="SHMT-like_dom"/>
</dbReference>
<evidence type="ECO:0000313" key="4">
    <source>
        <dbReference type="EMBL" id="POZ81776.1"/>
    </source>
</evidence>
<protein>
    <recommendedName>
        <fullName evidence="3">Serine hydroxymethyltransferase-like domain-containing protein</fullName>
    </recommendedName>
</protein>
<dbReference type="Gene3D" id="3.90.1150.10">
    <property type="entry name" value="Aspartate Aminotransferase, domain 1"/>
    <property type="match status" value="1"/>
</dbReference>
<evidence type="ECO:0000256" key="2">
    <source>
        <dbReference type="ARBA" id="ARBA00022898"/>
    </source>
</evidence>
<dbReference type="GO" id="GO:0030170">
    <property type="term" value="F:pyridoxal phosphate binding"/>
    <property type="evidence" value="ECO:0007669"/>
    <property type="project" value="TreeGrafter"/>
</dbReference>
<dbReference type="SUPFAM" id="SSF53383">
    <property type="entry name" value="PLP-dependent transferases"/>
    <property type="match status" value="1"/>
</dbReference>